<organism evidence="6 7">
    <name type="scientific">Nocardioides silvaticus</name>
    <dbReference type="NCBI Taxonomy" id="2201891"/>
    <lineage>
        <taxon>Bacteria</taxon>
        <taxon>Bacillati</taxon>
        <taxon>Actinomycetota</taxon>
        <taxon>Actinomycetes</taxon>
        <taxon>Propionibacteriales</taxon>
        <taxon>Nocardioidaceae</taxon>
        <taxon>Nocardioides</taxon>
    </lineage>
</organism>
<protein>
    <submittedName>
        <fullName evidence="6">NAD(P)-dependent oxidoreductase</fullName>
    </submittedName>
</protein>
<dbReference type="Gene3D" id="3.40.50.720">
    <property type="entry name" value="NAD(P)-binding Rossmann-like Domain"/>
    <property type="match status" value="1"/>
</dbReference>
<evidence type="ECO:0000256" key="3">
    <source>
        <dbReference type="SAM" id="MobiDB-lite"/>
    </source>
</evidence>
<dbReference type="RefSeq" id="WP_109696705.1">
    <property type="nucleotide sequence ID" value="NZ_QGDD01000010.1"/>
</dbReference>
<dbReference type="EMBL" id="QGDD01000010">
    <property type="protein sequence ID" value="PWN01242.1"/>
    <property type="molecule type" value="Genomic_DNA"/>
</dbReference>
<comment type="similarity">
    <text evidence="1">Belongs to the HIBADH-related family.</text>
</comment>
<feature type="domain" description="6-phosphogluconate dehydrogenase NADP-binding" evidence="4">
    <location>
        <begin position="27"/>
        <end position="182"/>
    </location>
</feature>
<reference evidence="6 7" key="1">
    <citation type="submission" date="2018-05" db="EMBL/GenBank/DDBJ databases">
        <title>Nocardioides silvaticus genome.</title>
        <authorList>
            <person name="Li C."/>
            <person name="Wang G."/>
        </authorList>
    </citation>
    <scope>NUCLEOTIDE SEQUENCE [LARGE SCALE GENOMIC DNA]</scope>
    <source>
        <strain evidence="6 7">CCTCC AB 2018079</strain>
    </source>
</reference>
<gene>
    <name evidence="6" type="ORF">DJ010_18930</name>
</gene>
<feature type="domain" description="NADPH-dependent reductive aminase-like C-terminal" evidence="5">
    <location>
        <begin position="184"/>
        <end position="308"/>
    </location>
</feature>
<feature type="region of interest" description="Disordered" evidence="3">
    <location>
        <begin position="1"/>
        <end position="20"/>
    </location>
</feature>
<dbReference type="AlphaFoldDB" id="A0A316TFG3"/>
<feature type="compositionally biased region" description="Basic and acidic residues" evidence="3">
    <location>
        <begin position="1"/>
        <end position="10"/>
    </location>
</feature>
<dbReference type="InterPro" id="IPR051265">
    <property type="entry name" value="HIBADH-related_NP60_sf"/>
</dbReference>
<dbReference type="Proteomes" id="UP000245507">
    <property type="component" value="Unassembled WGS sequence"/>
</dbReference>
<evidence type="ECO:0000259" key="4">
    <source>
        <dbReference type="Pfam" id="PF03446"/>
    </source>
</evidence>
<proteinExistence type="inferred from homology"/>
<comment type="caution">
    <text evidence="6">The sequence shown here is derived from an EMBL/GenBank/DDBJ whole genome shotgun (WGS) entry which is preliminary data.</text>
</comment>
<dbReference type="Pfam" id="PF21761">
    <property type="entry name" value="RedAm-like_C"/>
    <property type="match status" value="1"/>
</dbReference>
<evidence type="ECO:0000313" key="6">
    <source>
        <dbReference type="EMBL" id="PWN01242.1"/>
    </source>
</evidence>
<keyword evidence="7" id="KW-1185">Reference proteome</keyword>
<dbReference type="InterPro" id="IPR036291">
    <property type="entry name" value="NAD(P)-bd_dom_sf"/>
</dbReference>
<dbReference type="InterPro" id="IPR048666">
    <property type="entry name" value="RedAm-like_C"/>
</dbReference>
<dbReference type="Gene3D" id="1.10.1040.10">
    <property type="entry name" value="N-(1-d-carboxylethyl)-l-norvaline Dehydrogenase, domain 2"/>
    <property type="match status" value="1"/>
</dbReference>
<name>A0A316TFG3_9ACTN</name>
<evidence type="ECO:0000256" key="1">
    <source>
        <dbReference type="ARBA" id="ARBA00009080"/>
    </source>
</evidence>
<dbReference type="InterPro" id="IPR006115">
    <property type="entry name" value="6PGDH_NADP-bd"/>
</dbReference>
<dbReference type="PANTHER" id="PTHR43580:SF2">
    <property type="entry name" value="CYTOKINE-LIKE NUCLEAR FACTOR N-PAC"/>
    <property type="match status" value="1"/>
</dbReference>
<dbReference type="OrthoDB" id="5176214at2"/>
<dbReference type="InterPro" id="IPR015815">
    <property type="entry name" value="HIBADH-related"/>
</dbReference>
<evidence type="ECO:0000256" key="2">
    <source>
        <dbReference type="ARBA" id="ARBA00023002"/>
    </source>
</evidence>
<dbReference type="Pfam" id="PF03446">
    <property type="entry name" value="NAD_binding_2"/>
    <property type="match status" value="1"/>
</dbReference>
<accession>A0A316TFG3</accession>
<dbReference type="SUPFAM" id="SSF51735">
    <property type="entry name" value="NAD(P)-binding Rossmann-fold domains"/>
    <property type="match status" value="1"/>
</dbReference>
<dbReference type="PANTHER" id="PTHR43580">
    <property type="entry name" value="OXIDOREDUCTASE GLYR1-RELATED"/>
    <property type="match status" value="1"/>
</dbReference>
<keyword evidence="2" id="KW-0560">Oxidoreductase</keyword>
<evidence type="ECO:0000313" key="7">
    <source>
        <dbReference type="Proteomes" id="UP000245507"/>
    </source>
</evidence>
<dbReference type="GO" id="GO:0050661">
    <property type="term" value="F:NADP binding"/>
    <property type="evidence" value="ECO:0007669"/>
    <property type="project" value="InterPro"/>
</dbReference>
<dbReference type="InterPro" id="IPR013328">
    <property type="entry name" value="6PGD_dom2"/>
</dbReference>
<sequence>MNSPTRDLHPRTTRPLSDRTTSSVRRVAVLGLGAMGIALARALAAAGHEVTAWNRSPKDPVALGFDTVGIRVAAAVEDAVAEAEAVLVCVRDHHASRDVLATIASQIEGDVPVVNLSSGTSDQAVASAAAAADLAYVTGAIMVPTPLVGTEDNLVLVAGPAGAVRSAVPVLEGLGGTIDVLGEDHALPPVLDMAMLDMYFAGMYAFLHSAALVRRHGIEPTAYLPYARGLHATLGVELDGLAASFENGTYDGGQASLEMCLSFLEHIVATSEDAGVDPALPLLVRDATRRALATSTGDTDWDVVAEGLAHPA</sequence>
<dbReference type="GO" id="GO:0016491">
    <property type="term" value="F:oxidoreductase activity"/>
    <property type="evidence" value="ECO:0007669"/>
    <property type="project" value="UniProtKB-KW"/>
</dbReference>
<dbReference type="PIRSF" id="PIRSF000103">
    <property type="entry name" value="HIBADH"/>
    <property type="match status" value="1"/>
</dbReference>
<evidence type="ECO:0000259" key="5">
    <source>
        <dbReference type="Pfam" id="PF21761"/>
    </source>
</evidence>